<dbReference type="EMBL" id="JBANRG010000003">
    <property type="protein sequence ID" value="KAK7468437.1"/>
    <property type="molecule type" value="Genomic_DNA"/>
</dbReference>
<keyword evidence="3" id="KW-1185">Reference proteome</keyword>
<protein>
    <submittedName>
        <fullName evidence="2">Uncharacterized protein</fullName>
    </submittedName>
</protein>
<dbReference type="Proteomes" id="UP001498398">
    <property type="component" value="Unassembled WGS sequence"/>
</dbReference>
<dbReference type="InterPro" id="IPR002882">
    <property type="entry name" value="CofD"/>
</dbReference>
<organism evidence="2 3">
    <name type="scientific">Marasmiellus scandens</name>
    <dbReference type="NCBI Taxonomy" id="2682957"/>
    <lineage>
        <taxon>Eukaryota</taxon>
        <taxon>Fungi</taxon>
        <taxon>Dikarya</taxon>
        <taxon>Basidiomycota</taxon>
        <taxon>Agaricomycotina</taxon>
        <taxon>Agaricomycetes</taxon>
        <taxon>Agaricomycetidae</taxon>
        <taxon>Agaricales</taxon>
        <taxon>Marasmiineae</taxon>
        <taxon>Omphalotaceae</taxon>
        <taxon>Marasmiellus</taxon>
    </lineage>
</organism>
<dbReference type="InterPro" id="IPR038136">
    <property type="entry name" value="CofD-like_dom_sf"/>
</dbReference>
<dbReference type="PANTHER" id="PTHR31240:SF0">
    <property type="entry name" value="MATERNAL EFFECT EMBRYO ARREST 18"/>
    <property type="match status" value="1"/>
</dbReference>
<proteinExistence type="predicted"/>
<reference evidence="2 3" key="1">
    <citation type="submission" date="2024-01" db="EMBL/GenBank/DDBJ databases">
        <title>A draft genome for the cacao thread blight pathogen Marasmiellus scandens.</title>
        <authorList>
            <person name="Baruah I.K."/>
            <person name="Leung J."/>
            <person name="Bukari Y."/>
            <person name="Amoako-Attah I."/>
            <person name="Meinhardt L.W."/>
            <person name="Bailey B.A."/>
            <person name="Cohen S.P."/>
        </authorList>
    </citation>
    <scope>NUCLEOTIDE SEQUENCE [LARGE SCALE GENOMIC DNA]</scope>
    <source>
        <strain evidence="2 3">GH-19</strain>
    </source>
</reference>
<name>A0ABR1K237_9AGAR</name>
<dbReference type="SUPFAM" id="SSF142338">
    <property type="entry name" value="CofD-like"/>
    <property type="match status" value="1"/>
</dbReference>
<accession>A0ABR1K237</accession>
<comment type="caution">
    <text evidence="2">The sequence shown here is derived from an EMBL/GenBank/DDBJ whole genome shotgun (WGS) entry which is preliminary data.</text>
</comment>
<sequence length="495" mass="54201">MYSQDMNPSSSLLIHTPAPGSPGSSVFDLPIQSSGPTTARPKPPAIHTQALDHCPQEDTPKFKHSYVVISGGTGGNAICTAFEKACYVLPISDDGGSSSEIIRVLGGPSVGDIRSRLVRLIPSAPPDSPLDAIRKLLAHRLPAHYSERQARDEWRDIVEGRSSLWEGIPTDRKETIRGFLVYFESELLKRAHKNFTFVNGSIGNYFIAAAQGFFRSLPSAIFLFSSITNSQANILPVIVTNHTVTIAAELENGERLVGQCEISHPVSNTEVPSINVIDSVGWSPLEEIDGMGGTNVQRQKHQNVMFEHDKKDHYEPLSARISRLLYINAYGMEIHPTPNPDYIASLNTNDVLVYSCGSLWTSIMPCLAFRGVASAIARSHTLKAKILLLNSQNDRETDGYTAVDYIQAITRTLNSQYQVPAYGLGNANTMYPISAFITDLIYLKGGTVHVDVKKITALGVRCTEVITDNVESGGPKFSVSCVKRTMDEILSRPRT</sequence>
<feature type="region of interest" description="Disordered" evidence="1">
    <location>
        <begin position="23"/>
        <end position="45"/>
    </location>
</feature>
<evidence type="ECO:0000256" key="1">
    <source>
        <dbReference type="SAM" id="MobiDB-lite"/>
    </source>
</evidence>
<evidence type="ECO:0000313" key="2">
    <source>
        <dbReference type="EMBL" id="KAK7468437.1"/>
    </source>
</evidence>
<evidence type="ECO:0000313" key="3">
    <source>
        <dbReference type="Proteomes" id="UP001498398"/>
    </source>
</evidence>
<dbReference type="Gene3D" id="3.40.50.10680">
    <property type="entry name" value="CofD-like domains"/>
    <property type="match status" value="1"/>
</dbReference>
<dbReference type="PANTHER" id="PTHR31240">
    <property type="entry name" value="MATERNAL EFFECT EMBRYO ARREST 18"/>
    <property type="match status" value="1"/>
</dbReference>
<dbReference type="Pfam" id="PF01933">
    <property type="entry name" value="CofD"/>
    <property type="match status" value="1"/>
</dbReference>
<gene>
    <name evidence="2" type="ORF">VKT23_002950</name>
</gene>